<evidence type="ECO:0000256" key="4">
    <source>
        <dbReference type="RuleBase" id="RU000363"/>
    </source>
</evidence>
<dbReference type="EMBL" id="JQFZ01000203">
    <property type="protein sequence ID" value="KGO55069.1"/>
    <property type="molecule type" value="Genomic_DNA"/>
</dbReference>
<dbReference type="PRINTS" id="PR00080">
    <property type="entry name" value="SDRFAMILY"/>
</dbReference>
<evidence type="ECO:0000313" key="5">
    <source>
        <dbReference type="EMBL" id="KGO55069.1"/>
    </source>
</evidence>
<organism evidence="5 6">
    <name type="scientific">Penicillium expansum</name>
    <name type="common">Blue mold rot fungus</name>
    <dbReference type="NCBI Taxonomy" id="27334"/>
    <lineage>
        <taxon>Eukaryota</taxon>
        <taxon>Fungi</taxon>
        <taxon>Dikarya</taxon>
        <taxon>Ascomycota</taxon>
        <taxon>Pezizomycotina</taxon>
        <taxon>Eurotiomycetes</taxon>
        <taxon>Eurotiomycetidae</taxon>
        <taxon>Eurotiales</taxon>
        <taxon>Aspergillaceae</taxon>
        <taxon>Penicillium</taxon>
    </lineage>
</organism>
<dbReference type="PANTHER" id="PTHR24321">
    <property type="entry name" value="DEHYDROGENASES, SHORT CHAIN"/>
    <property type="match status" value="1"/>
</dbReference>
<keyword evidence="2" id="KW-0521">NADP</keyword>
<dbReference type="FunFam" id="3.40.50.720:FF:000084">
    <property type="entry name" value="Short-chain dehydrogenase reductase"/>
    <property type="match status" value="1"/>
</dbReference>
<dbReference type="RefSeq" id="XP_016597299.1">
    <property type="nucleotide sequence ID" value="XM_016745918.1"/>
</dbReference>
<dbReference type="VEuPathDB" id="FungiDB:PEXP_032710"/>
<dbReference type="GO" id="GO:0016491">
    <property type="term" value="F:oxidoreductase activity"/>
    <property type="evidence" value="ECO:0007669"/>
    <property type="project" value="UniProtKB-KW"/>
</dbReference>
<evidence type="ECO:0000256" key="1">
    <source>
        <dbReference type="ARBA" id="ARBA00006484"/>
    </source>
</evidence>
<evidence type="ECO:0000256" key="3">
    <source>
        <dbReference type="ARBA" id="ARBA00023002"/>
    </source>
</evidence>
<dbReference type="Pfam" id="PF13561">
    <property type="entry name" value="adh_short_C2"/>
    <property type="match status" value="1"/>
</dbReference>
<dbReference type="STRING" id="27334.A0A0A2JI81"/>
<comment type="similarity">
    <text evidence="1 4">Belongs to the short-chain dehydrogenases/reductases (SDR) family.</text>
</comment>
<dbReference type="PANTHER" id="PTHR24321:SF8">
    <property type="entry name" value="ESTRADIOL 17-BETA-DEHYDROGENASE 8-RELATED"/>
    <property type="match status" value="1"/>
</dbReference>
<sequence>MLSTTAFRGRSFIVTGGASGIGFGIVKKLLDLSASVHVMDIADELSDTEAPPSPDQTSRLHFYPKTDVASRNTVRETFKSILNKSPIIHGLVNCAGISPRTASIINTDEAFDAIMAVNVNGVWNVGTEYLRYLLKTQEEAAATTSDITLPIEPLSNAGVSKVTASMVNVGSIVSTHGFAGVAAYTASKHAVLGLTRTWSKDFAQKGVRINCLAPGITDTPLLRNYATQEIIDEHYLPLIPMRKLADTKEIANGVIFLLGDQSTYVTGEVLGVRGGFP</sequence>
<dbReference type="InterPro" id="IPR020904">
    <property type="entry name" value="Sc_DH/Rdtase_CS"/>
</dbReference>
<dbReference type="Gene3D" id="3.40.50.720">
    <property type="entry name" value="NAD(P)-binding Rossmann-like Domain"/>
    <property type="match status" value="1"/>
</dbReference>
<dbReference type="Proteomes" id="UP000030143">
    <property type="component" value="Unassembled WGS sequence"/>
</dbReference>
<dbReference type="InterPro" id="IPR036291">
    <property type="entry name" value="NAD(P)-bd_dom_sf"/>
</dbReference>
<keyword evidence="3" id="KW-0560">Oxidoreductase</keyword>
<reference evidence="5 6" key="1">
    <citation type="journal article" date="2015" name="Mol. Plant Microbe Interact.">
        <title>Genome, transcriptome, and functional analyses of Penicillium expansum provide new insights into secondary metabolism and pathogenicity.</title>
        <authorList>
            <person name="Ballester A.R."/>
            <person name="Marcet-Houben M."/>
            <person name="Levin E."/>
            <person name="Sela N."/>
            <person name="Selma-Lazaro C."/>
            <person name="Carmona L."/>
            <person name="Wisniewski M."/>
            <person name="Droby S."/>
            <person name="Gonzalez-Candelas L."/>
            <person name="Gabaldon T."/>
        </authorList>
    </citation>
    <scope>NUCLEOTIDE SEQUENCE [LARGE SCALE GENOMIC DNA]</scope>
    <source>
        <strain evidence="5 6">MD-8</strain>
    </source>
</reference>
<comment type="caution">
    <text evidence="5">The sequence shown here is derived from an EMBL/GenBank/DDBJ whole genome shotgun (WGS) entry which is preliminary data.</text>
</comment>
<dbReference type="PRINTS" id="PR00081">
    <property type="entry name" value="GDHRDH"/>
</dbReference>
<dbReference type="HOGENOM" id="CLU_010194_1_0_1"/>
<dbReference type="OrthoDB" id="1669814at2759"/>
<proteinExistence type="inferred from homology"/>
<keyword evidence="6" id="KW-1185">Reference proteome</keyword>
<protein>
    <submittedName>
        <fullName evidence="5">Short-chain dehydrogenase/reductase SDR</fullName>
    </submittedName>
</protein>
<evidence type="ECO:0000313" key="6">
    <source>
        <dbReference type="Proteomes" id="UP000030143"/>
    </source>
</evidence>
<gene>
    <name evidence="5" type="ORF">PEX2_086480</name>
</gene>
<dbReference type="Pfam" id="PF00106">
    <property type="entry name" value="adh_short"/>
    <property type="match status" value="1"/>
</dbReference>
<dbReference type="CDD" id="cd05233">
    <property type="entry name" value="SDR_c"/>
    <property type="match status" value="1"/>
</dbReference>
<dbReference type="GeneID" id="27681338"/>
<name>A0A0A2JI81_PENEN</name>
<dbReference type="PROSITE" id="PS00061">
    <property type="entry name" value="ADH_SHORT"/>
    <property type="match status" value="1"/>
</dbReference>
<evidence type="ECO:0000256" key="2">
    <source>
        <dbReference type="ARBA" id="ARBA00022857"/>
    </source>
</evidence>
<dbReference type="AlphaFoldDB" id="A0A0A2JI81"/>
<dbReference type="SUPFAM" id="SSF51735">
    <property type="entry name" value="NAD(P)-binding Rossmann-fold domains"/>
    <property type="match status" value="1"/>
</dbReference>
<accession>A0A0A2JI81</accession>
<dbReference type="InterPro" id="IPR002347">
    <property type="entry name" value="SDR_fam"/>
</dbReference>
<dbReference type="PhylomeDB" id="A0A0A2JI81"/>